<dbReference type="GO" id="GO:0003677">
    <property type="term" value="F:DNA binding"/>
    <property type="evidence" value="ECO:0007669"/>
    <property type="project" value="UniProtKB-KW"/>
</dbReference>
<dbReference type="PATRIC" id="fig|1705389.3.peg.2103"/>
<sequence length="55" mass="6102">MSDLIVKAAVKDALSEHNVSADFYDALNEEVAELLLDAAERAETNDRKTVQPRDL</sequence>
<dbReference type="Proteomes" id="UP000037747">
    <property type="component" value="Unassembled WGS sequence"/>
</dbReference>
<keyword evidence="1" id="KW-0238">DNA-binding</keyword>
<keyword evidence="2" id="KW-1185">Reference proteome</keyword>
<comment type="caution">
    <text evidence="1">The sequence shown here is derived from an EMBL/GenBank/DDBJ whole genome shotgun (WGS) entry which is preliminary data.</text>
</comment>
<name>A0A0N0BQL8_9EURY</name>
<dbReference type="Gene3D" id="1.10.20.10">
    <property type="entry name" value="Histone, subunit A"/>
    <property type="match status" value="1"/>
</dbReference>
<dbReference type="AlphaFoldDB" id="A0A0N0BQL8"/>
<reference evidence="1 2" key="1">
    <citation type="submission" date="2015-08" db="EMBL/GenBank/DDBJ databases">
        <title>Genomes of Isolates from Cabo Rojo, PR.</title>
        <authorList>
            <person name="Sanchez-Nieves R.L."/>
            <person name="Montalvo-Rodriguez R."/>
        </authorList>
    </citation>
    <scope>NUCLEOTIDE SEQUENCE [LARGE SCALE GENOMIC DNA]</scope>
    <source>
        <strain evidence="1 2">5</strain>
    </source>
</reference>
<dbReference type="SUPFAM" id="SSF47113">
    <property type="entry name" value="Histone-fold"/>
    <property type="match status" value="1"/>
</dbReference>
<protein>
    <submittedName>
        <fullName evidence="1">DNA-binding protein</fullName>
    </submittedName>
</protein>
<dbReference type="GO" id="GO:0046982">
    <property type="term" value="F:protein heterodimerization activity"/>
    <property type="evidence" value="ECO:0007669"/>
    <property type="project" value="InterPro"/>
</dbReference>
<gene>
    <name evidence="1" type="ORF">AMR74_14650</name>
</gene>
<evidence type="ECO:0000313" key="1">
    <source>
        <dbReference type="EMBL" id="KOX95396.1"/>
    </source>
</evidence>
<organism evidence="1 2">
    <name type="scientific">Halorubrum tropicale</name>
    <dbReference type="NCBI Taxonomy" id="1765655"/>
    <lineage>
        <taxon>Archaea</taxon>
        <taxon>Methanobacteriati</taxon>
        <taxon>Methanobacteriota</taxon>
        <taxon>Stenosarchaea group</taxon>
        <taxon>Halobacteria</taxon>
        <taxon>Halobacteriales</taxon>
        <taxon>Haloferacaceae</taxon>
        <taxon>Halorubrum</taxon>
    </lineage>
</organism>
<proteinExistence type="predicted"/>
<dbReference type="InterPro" id="IPR009072">
    <property type="entry name" value="Histone-fold"/>
</dbReference>
<dbReference type="EMBL" id="LIST01000007">
    <property type="protein sequence ID" value="KOX95396.1"/>
    <property type="molecule type" value="Genomic_DNA"/>
</dbReference>
<evidence type="ECO:0000313" key="2">
    <source>
        <dbReference type="Proteomes" id="UP000037747"/>
    </source>
</evidence>
<accession>A0A0N0BQL8</accession>
<dbReference type="RefSeq" id="WP_053772798.1">
    <property type="nucleotide sequence ID" value="NZ_LIST01000007.1"/>
</dbReference>